<dbReference type="Pfam" id="PF00550">
    <property type="entry name" value="PP-binding"/>
    <property type="match status" value="1"/>
</dbReference>
<dbReference type="Gene3D" id="1.10.1200.10">
    <property type="entry name" value="ACP-like"/>
    <property type="match status" value="1"/>
</dbReference>
<dbReference type="OrthoDB" id="9778690at2"/>
<evidence type="ECO:0000259" key="4">
    <source>
        <dbReference type="PROSITE" id="PS50075"/>
    </source>
</evidence>
<keyword evidence="2" id="KW-0596">Phosphopantetheine</keyword>
<keyword evidence="3" id="KW-0597">Phosphoprotein</keyword>
<dbReference type="Gene3D" id="3.30.559.10">
    <property type="entry name" value="Chloramphenicol acetyltransferase-like domain"/>
    <property type="match status" value="1"/>
</dbReference>
<dbReference type="InterPro" id="IPR036736">
    <property type="entry name" value="ACP-like_sf"/>
</dbReference>
<dbReference type="PANTHER" id="PTHR45527:SF1">
    <property type="entry name" value="FATTY ACID SYNTHASE"/>
    <property type="match status" value="1"/>
</dbReference>
<dbReference type="SMART" id="SM00823">
    <property type="entry name" value="PKS_PP"/>
    <property type="match status" value="1"/>
</dbReference>
<evidence type="ECO:0000256" key="1">
    <source>
        <dbReference type="ARBA" id="ARBA00001957"/>
    </source>
</evidence>
<evidence type="ECO:0000313" key="6">
    <source>
        <dbReference type="Proteomes" id="UP000094622"/>
    </source>
</evidence>
<dbReference type="Proteomes" id="UP000094622">
    <property type="component" value="Unassembled WGS sequence"/>
</dbReference>
<dbReference type="GO" id="GO:0031177">
    <property type="term" value="F:phosphopantetheine binding"/>
    <property type="evidence" value="ECO:0007669"/>
    <property type="project" value="InterPro"/>
</dbReference>
<feature type="domain" description="Carrier" evidence="4">
    <location>
        <begin position="473"/>
        <end position="548"/>
    </location>
</feature>
<dbReference type="RefSeq" id="WP_069305640.1">
    <property type="nucleotide sequence ID" value="NZ_MCRJ01000006.1"/>
</dbReference>
<dbReference type="GO" id="GO:0003824">
    <property type="term" value="F:catalytic activity"/>
    <property type="evidence" value="ECO:0007669"/>
    <property type="project" value="InterPro"/>
</dbReference>
<comment type="caution">
    <text evidence="5">The sequence shown here is derived from an EMBL/GenBank/DDBJ whole genome shotgun (WGS) entry which is preliminary data.</text>
</comment>
<dbReference type="InterPro" id="IPR020806">
    <property type="entry name" value="PKS_PP-bd"/>
</dbReference>
<comment type="cofactor">
    <cofactor evidence="1">
        <name>pantetheine 4'-phosphate</name>
        <dbReference type="ChEBI" id="CHEBI:47942"/>
    </cofactor>
</comment>
<gene>
    <name evidence="5" type="primary">lgrD_1</name>
    <name evidence="5" type="ORF">A6302_00461</name>
</gene>
<proteinExistence type="predicted"/>
<name>A0A1E3H756_9HYPH</name>
<protein>
    <submittedName>
        <fullName evidence="5">Linear gramicidin synthase subunit D</fullName>
    </submittedName>
</protein>
<dbReference type="Pfam" id="PF00668">
    <property type="entry name" value="Condensation"/>
    <property type="match status" value="1"/>
</dbReference>
<dbReference type="GO" id="GO:0044550">
    <property type="term" value="P:secondary metabolite biosynthetic process"/>
    <property type="evidence" value="ECO:0007669"/>
    <property type="project" value="TreeGrafter"/>
</dbReference>
<dbReference type="InterPro" id="IPR006162">
    <property type="entry name" value="Ppantetheine_attach_site"/>
</dbReference>
<dbReference type="GO" id="GO:0005829">
    <property type="term" value="C:cytosol"/>
    <property type="evidence" value="ECO:0007669"/>
    <property type="project" value="TreeGrafter"/>
</dbReference>
<evidence type="ECO:0000256" key="3">
    <source>
        <dbReference type="ARBA" id="ARBA00022553"/>
    </source>
</evidence>
<dbReference type="PROSITE" id="PS50075">
    <property type="entry name" value="CARRIER"/>
    <property type="match status" value="1"/>
</dbReference>
<dbReference type="InterPro" id="IPR001242">
    <property type="entry name" value="Condensation_dom"/>
</dbReference>
<dbReference type="GO" id="GO:0043041">
    <property type="term" value="P:amino acid activation for nonribosomal peptide biosynthetic process"/>
    <property type="evidence" value="ECO:0007669"/>
    <property type="project" value="TreeGrafter"/>
</dbReference>
<dbReference type="SUPFAM" id="SSF52777">
    <property type="entry name" value="CoA-dependent acyltransferases"/>
    <property type="match status" value="2"/>
</dbReference>
<dbReference type="AlphaFoldDB" id="A0A1E3H756"/>
<dbReference type="PROSITE" id="PS00012">
    <property type="entry name" value="PHOSPHOPANTETHEINE"/>
    <property type="match status" value="1"/>
</dbReference>
<dbReference type="PANTHER" id="PTHR45527">
    <property type="entry name" value="NONRIBOSOMAL PEPTIDE SYNTHETASE"/>
    <property type="match status" value="1"/>
</dbReference>
<dbReference type="InterPro" id="IPR009081">
    <property type="entry name" value="PP-bd_ACP"/>
</dbReference>
<dbReference type="EMBL" id="MCRJ01000006">
    <property type="protein sequence ID" value="ODN72163.1"/>
    <property type="molecule type" value="Genomic_DNA"/>
</dbReference>
<evidence type="ECO:0000313" key="5">
    <source>
        <dbReference type="EMBL" id="ODN72163.1"/>
    </source>
</evidence>
<dbReference type="InterPro" id="IPR023213">
    <property type="entry name" value="CAT-like_dom_sf"/>
</dbReference>
<accession>A0A1E3H756</accession>
<evidence type="ECO:0000256" key="2">
    <source>
        <dbReference type="ARBA" id="ARBA00022450"/>
    </source>
</evidence>
<organism evidence="5 6">
    <name type="scientific">Methylobrevis pamukkalensis</name>
    <dbReference type="NCBI Taxonomy" id="1439726"/>
    <lineage>
        <taxon>Bacteria</taxon>
        <taxon>Pseudomonadati</taxon>
        <taxon>Pseudomonadota</taxon>
        <taxon>Alphaproteobacteria</taxon>
        <taxon>Hyphomicrobiales</taxon>
        <taxon>Pleomorphomonadaceae</taxon>
        <taxon>Methylobrevis</taxon>
    </lineage>
</organism>
<dbReference type="Gene3D" id="3.30.559.30">
    <property type="entry name" value="Nonribosomal peptide synthetase, condensation domain"/>
    <property type="match status" value="1"/>
</dbReference>
<dbReference type="PATRIC" id="fig|1439726.3.peg.486"/>
<dbReference type="SUPFAM" id="SSF47336">
    <property type="entry name" value="ACP-like"/>
    <property type="match status" value="1"/>
</dbReference>
<keyword evidence="6" id="KW-1185">Reference proteome</keyword>
<sequence>MTVTVSAPPLSPAAPADRRAAIDNIYPLSPMQEGLLFHTLAAPEAGLYQPQFVLRLEGPLDPTALERAWRAALARHGVLRSSLHWEERDRPFQVVHRDVALTLVRLDWRDAGETEQAARHAALLAGNRAAPFDLRRPPLLRLHLADLGDGRHDLVVCHHHAILDGWSVGLLLADVFALYRHDLGLGASPPPPPRPYADYVGWLKRQDRAAATAFWTRRLNGLSIPVRLLPEARDEAGFDSRTWSAPPSLAAALERLRQTFGLTLATVLEGTLALLIAERTGADDVVFGATSAGRPADLDGATAMVGLFIGTLPVRIGLDRAQFIRHWLAAIQARRAEADAHAHLPLREIEAGHGRLFDCLLIVESFPVPAGLAEGLPLRIAGVSVDERTHYPLTVTASGQGADLRVTFRHMRAGVPPETIDALVAGFARLLAAMAAAPEAMLGTLVAAPRATPAIPPASPPPSALAAPVPRRAATTPTERLVAAAIAEVLKRPEPFATDHFFDLGGHSLLAARVVSRLRRDLVIDLPVKTLFDRPVLADLAAHIDSLREAARRLPEGHREIEI</sequence>
<reference evidence="5 6" key="1">
    <citation type="submission" date="2016-07" db="EMBL/GenBank/DDBJ databases">
        <title>Draft Genome Sequence of Methylobrevis pamukkalensis PK2.</title>
        <authorList>
            <person name="Vasilenko O.V."/>
            <person name="Doronina N.V."/>
            <person name="Shmareva M.N."/>
            <person name="Tarlachkov S.V."/>
            <person name="Mustakhimov I."/>
            <person name="Trotsenko Y.A."/>
        </authorList>
    </citation>
    <scope>NUCLEOTIDE SEQUENCE [LARGE SCALE GENOMIC DNA]</scope>
    <source>
        <strain evidence="5 6">PK2</strain>
    </source>
</reference>